<dbReference type="EMBL" id="BLAM01000054">
    <property type="protein sequence ID" value="GET05412.1"/>
    <property type="molecule type" value="Genomic_DNA"/>
</dbReference>
<dbReference type="Proteomes" id="UP000494265">
    <property type="component" value="Unassembled WGS sequence"/>
</dbReference>
<name>A0A6F9XJH8_9LACO</name>
<feature type="compositionally biased region" description="Acidic residues" evidence="2">
    <location>
        <begin position="307"/>
        <end position="319"/>
    </location>
</feature>
<evidence type="ECO:0008006" key="4">
    <source>
        <dbReference type="Google" id="ProtNLM"/>
    </source>
</evidence>
<comment type="caution">
    <text evidence="3">The sequence shown here is derived from an EMBL/GenBank/DDBJ whole genome shotgun (WGS) entry which is preliminary data.</text>
</comment>
<reference evidence="3" key="1">
    <citation type="submission" date="2019-10" db="EMBL/GenBank/DDBJ databases">
        <title>Lactobacillus agilis SY212 Whole Genome Sequencing Project.</title>
        <authorList>
            <person name="Suzuki S."/>
            <person name="Endo A."/>
            <person name="Maeno S."/>
            <person name="Shiwa Y."/>
            <person name="Matsutani M."/>
            <person name="Kajikawa A."/>
        </authorList>
    </citation>
    <scope>NUCLEOTIDE SEQUENCE</scope>
    <source>
        <strain evidence="3">SY212</strain>
    </source>
</reference>
<keyword evidence="1" id="KW-0175">Coiled coil</keyword>
<feature type="compositionally biased region" description="Basic and acidic residues" evidence="2">
    <location>
        <begin position="218"/>
        <end position="227"/>
    </location>
</feature>
<feature type="region of interest" description="Disordered" evidence="2">
    <location>
        <begin position="218"/>
        <end position="323"/>
    </location>
</feature>
<dbReference type="AlphaFoldDB" id="A0A6F9XJH8"/>
<feature type="compositionally biased region" description="Basic and acidic residues" evidence="2">
    <location>
        <begin position="236"/>
        <end position="265"/>
    </location>
</feature>
<evidence type="ECO:0000313" key="3">
    <source>
        <dbReference type="EMBL" id="GET05412.1"/>
    </source>
</evidence>
<evidence type="ECO:0000256" key="1">
    <source>
        <dbReference type="SAM" id="Coils"/>
    </source>
</evidence>
<feature type="coiled-coil region" evidence="1">
    <location>
        <begin position="402"/>
        <end position="429"/>
    </location>
</feature>
<evidence type="ECO:0000256" key="2">
    <source>
        <dbReference type="SAM" id="MobiDB-lite"/>
    </source>
</evidence>
<dbReference type="RefSeq" id="WP_172584252.1">
    <property type="nucleotide sequence ID" value="NZ_BLAM01000054.1"/>
</dbReference>
<protein>
    <recommendedName>
        <fullName evidence="4">Phage protein</fullName>
    </recommendedName>
</protein>
<gene>
    <name evidence="3" type="ORF">SY212_04420</name>
</gene>
<organism evidence="3">
    <name type="scientific">Ligilactobacillus agilis</name>
    <dbReference type="NCBI Taxonomy" id="1601"/>
    <lineage>
        <taxon>Bacteria</taxon>
        <taxon>Bacillati</taxon>
        <taxon>Bacillota</taxon>
        <taxon>Bacilli</taxon>
        <taxon>Lactobacillales</taxon>
        <taxon>Lactobacillaceae</taxon>
        <taxon>Ligilactobacillus</taxon>
    </lineage>
</organism>
<sequence length="508" mass="57016">MAEKYVNLPTYFERMDDDSDSRFKKVKIYVAHTGLNLNNSIFSKDVLAKLAQTLQYIPILGRIGVNKDDKPDFRGHEVKVIWDEDTNDVTTKYGTYAYGFVSEQPNATFEVVGGKEWLVCEGYLWTRFDEAMDIFKEADGSKGQSMEIINVSYEVDKQGRVVYTDGEFAGLCILGDDVTPAMTGSTISTTFAKDSIKELVSEMLNEFTVEKGAQTLATKKEEKDENVKVAGGATEQDVKTEPAKSEPEEESKADVSHETEDKGTEESVEASSAGDDSAEHEANESTDGESAAMSADEEDKADKEETAETEPTEEGEQDDFSVNLTKVRKNLDCAVEKAFENEGHYAWVVDWNDTDFVCKTTDGEKSKHYKATYSYDDNGDVVLGNMTEVIPTYLTKEEFNKVEKDRAEMEALKARLAELESYAKTEESKKKQAILDENKGDLSKEVYESFQNNFSDMTAEELEKEIAFAIFQANKNQKEKTPKPQVVTTNFSTEKSYGFGELDKYFTK</sequence>
<proteinExistence type="predicted"/>
<accession>A0A6F9XJH8</accession>